<evidence type="ECO:0000256" key="1">
    <source>
        <dbReference type="SAM" id="MobiDB-lite"/>
    </source>
</evidence>
<evidence type="ECO:0000313" key="4">
    <source>
        <dbReference type="Proteomes" id="UP000199532"/>
    </source>
</evidence>
<dbReference type="SUPFAM" id="SSF50630">
    <property type="entry name" value="Acid proteases"/>
    <property type="match status" value="1"/>
</dbReference>
<reference evidence="3 4" key="1">
    <citation type="submission" date="2016-10" db="EMBL/GenBank/DDBJ databases">
        <authorList>
            <person name="de Groot N.N."/>
        </authorList>
    </citation>
    <scope>NUCLEOTIDE SEQUENCE [LARGE SCALE GENOMIC DNA]</scope>
    <source>
        <strain evidence="3 4">DSM 19938</strain>
    </source>
</reference>
<dbReference type="InterPro" id="IPR021109">
    <property type="entry name" value="Peptidase_aspartic_dom_sf"/>
</dbReference>
<dbReference type="PANTHER" id="PTHR38037">
    <property type="entry name" value="ZN_PROTEASE DOMAIN-CONTAINING PROTEIN"/>
    <property type="match status" value="1"/>
</dbReference>
<dbReference type="OrthoDB" id="9782977at2"/>
<accession>A0A1H6WZN1</accession>
<dbReference type="InterPro" id="IPR008503">
    <property type="entry name" value="Asp_endopeptidase"/>
</dbReference>
<sequence length="164" mass="18527">MKKKIELIGATDIVDLPELGWYKVPVRVDSGAATSSIHCAKVRLIKDGDDTRLCFYLDSKKGAPGQSFTVSDFKETVVRNSSGKEEKRYVIKTQITLFGRKIRTEFSLANRKKMSYPILLGRKLLKGRFIVDVSQKDLSSKQNAEKIRHKKNSDPKANPTLLIQ</sequence>
<dbReference type="Pfam" id="PF05618">
    <property type="entry name" value="Zn_protease"/>
    <property type="match status" value="1"/>
</dbReference>
<dbReference type="RefSeq" id="WP_090337799.1">
    <property type="nucleotide sequence ID" value="NZ_FNXY01000005.1"/>
</dbReference>
<evidence type="ECO:0000259" key="2">
    <source>
        <dbReference type="Pfam" id="PF05618"/>
    </source>
</evidence>
<dbReference type="Proteomes" id="UP000199532">
    <property type="component" value="Unassembled WGS sequence"/>
</dbReference>
<protein>
    <submittedName>
        <fullName evidence="3">Uncharacterized conserved protein</fullName>
    </submittedName>
</protein>
<feature type="region of interest" description="Disordered" evidence="1">
    <location>
        <begin position="141"/>
        <end position="164"/>
    </location>
</feature>
<dbReference type="STRING" id="408657.SAMN04487995_3805"/>
<dbReference type="EMBL" id="FNXY01000005">
    <property type="protein sequence ID" value="SEJ21346.1"/>
    <property type="molecule type" value="Genomic_DNA"/>
</dbReference>
<dbReference type="PANTHER" id="PTHR38037:SF2">
    <property type="entry name" value="ATP-DEPENDENT ZINC PROTEASE DOMAIN-CONTAINING PROTEIN-RELATED"/>
    <property type="match status" value="1"/>
</dbReference>
<dbReference type="Gene3D" id="2.40.70.10">
    <property type="entry name" value="Acid Proteases"/>
    <property type="match status" value="1"/>
</dbReference>
<organism evidence="3 4">
    <name type="scientific">Dyadobacter koreensis</name>
    <dbReference type="NCBI Taxonomy" id="408657"/>
    <lineage>
        <taxon>Bacteria</taxon>
        <taxon>Pseudomonadati</taxon>
        <taxon>Bacteroidota</taxon>
        <taxon>Cytophagia</taxon>
        <taxon>Cytophagales</taxon>
        <taxon>Spirosomataceae</taxon>
        <taxon>Dyadobacter</taxon>
    </lineage>
</organism>
<gene>
    <name evidence="3" type="ORF">SAMN04487995_3805</name>
</gene>
<feature type="domain" description="Retropepsin-like aspartic endopeptidase" evidence="2">
    <location>
        <begin position="9"/>
        <end position="141"/>
    </location>
</feature>
<name>A0A1H6WZN1_9BACT</name>
<evidence type="ECO:0000313" key="3">
    <source>
        <dbReference type="EMBL" id="SEJ21346.1"/>
    </source>
</evidence>
<proteinExistence type="predicted"/>
<dbReference type="AlphaFoldDB" id="A0A1H6WZN1"/>
<keyword evidence="4" id="KW-1185">Reference proteome</keyword>